<feature type="transmembrane region" description="Helical" evidence="10">
    <location>
        <begin position="271"/>
        <end position="289"/>
    </location>
</feature>
<dbReference type="Pfam" id="PF00999">
    <property type="entry name" value="Na_H_Exchanger"/>
    <property type="match status" value="1"/>
</dbReference>
<keyword evidence="8" id="KW-0406">Ion transport</keyword>
<evidence type="ECO:0000259" key="11">
    <source>
        <dbReference type="Pfam" id="PF00999"/>
    </source>
</evidence>
<feature type="transmembrane region" description="Helical" evidence="10">
    <location>
        <begin position="124"/>
        <end position="146"/>
    </location>
</feature>
<feature type="transmembrane region" description="Helical" evidence="10">
    <location>
        <begin position="332"/>
        <end position="352"/>
    </location>
</feature>
<evidence type="ECO:0000256" key="2">
    <source>
        <dbReference type="ARBA" id="ARBA00022448"/>
    </source>
</evidence>
<keyword evidence="6" id="KW-0630">Potassium</keyword>
<feature type="transmembrane region" description="Helical" evidence="10">
    <location>
        <begin position="301"/>
        <end position="320"/>
    </location>
</feature>
<keyword evidence="5 10" id="KW-0812">Transmembrane</keyword>
<dbReference type="GO" id="GO:0006813">
    <property type="term" value="P:potassium ion transport"/>
    <property type="evidence" value="ECO:0007669"/>
    <property type="project" value="UniProtKB-KW"/>
</dbReference>
<keyword evidence="4" id="KW-0633">Potassium transport</keyword>
<dbReference type="Gene3D" id="1.20.1530.20">
    <property type="match status" value="1"/>
</dbReference>
<evidence type="ECO:0000313" key="13">
    <source>
        <dbReference type="EMBL" id="KAA5804600.1"/>
    </source>
</evidence>
<dbReference type="InterPro" id="IPR003148">
    <property type="entry name" value="RCK_N"/>
</dbReference>
<gene>
    <name evidence="13" type="ORF">F1654_00905</name>
</gene>
<feature type="transmembrane region" description="Helical" evidence="10">
    <location>
        <begin position="213"/>
        <end position="233"/>
    </location>
</feature>
<feature type="transmembrane region" description="Helical" evidence="10">
    <location>
        <begin position="364"/>
        <end position="385"/>
    </location>
</feature>
<evidence type="ECO:0000256" key="6">
    <source>
        <dbReference type="ARBA" id="ARBA00022958"/>
    </source>
</evidence>
<dbReference type="Pfam" id="PF02254">
    <property type="entry name" value="TrkA_N"/>
    <property type="match status" value="1"/>
</dbReference>
<evidence type="ECO:0000256" key="1">
    <source>
        <dbReference type="ARBA" id="ARBA00004141"/>
    </source>
</evidence>
<dbReference type="PANTHER" id="PTHR46157">
    <property type="entry name" value="K(+) EFFLUX ANTIPORTER 3, CHLOROPLASTIC"/>
    <property type="match status" value="1"/>
</dbReference>
<name>A0A5M6ZJT1_9PROT</name>
<dbReference type="GO" id="GO:0005886">
    <property type="term" value="C:plasma membrane"/>
    <property type="evidence" value="ECO:0007669"/>
    <property type="project" value="TreeGrafter"/>
</dbReference>
<dbReference type="GO" id="GO:0015297">
    <property type="term" value="F:antiporter activity"/>
    <property type="evidence" value="ECO:0007669"/>
    <property type="project" value="UniProtKB-KW"/>
</dbReference>
<dbReference type="Proteomes" id="UP000325122">
    <property type="component" value="Unassembled WGS sequence"/>
</dbReference>
<keyword evidence="14" id="KW-1185">Reference proteome</keyword>
<dbReference type="InterPro" id="IPR038770">
    <property type="entry name" value="Na+/solute_symporter_sf"/>
</dbReference>
<evidence type="ECO:0000256" key="3">
    <source>
        <dbReference type="ARBA" id="ARBA00022449"/>
    </source>
</evidence>
<evidence type="ECO:0000259" key="12">
    <source>
        <dbReference type="Pfam" id="PF02254"/>
    </source>
</evidence>
<dbReference type="InterPro" id="IPR036291">
    <property type="entry name" value="NAD(P)-bd_dom_sf"/>
</dbReference>
<feature type="transmembrane region" description="Helical" evidence="10">
    <location>
        <begin position="41"/>
        <end position="61"/>
    </location>
</feature>
<accession>A0A5M6ZJT1</accession>
<keyword evidence="3" id="KW-0050">Antiport</keyword>
<feature type="transmembrane region" description="Helical" evidence="10">
    <location>
        <begin position="152"/>
        <end position="173"/>
    </location>
</feature>
<evidence type="ECO:0000256" key="10">
    <source>
        <dbReference type="SAM" id="Phobius"/>
    </source>
</evidence>
<sequence length="606" mass="62083">MAAHVTPGPRIGNGVHIKTAYLGAIRAVFGARLADLSMNEALAILPAVTLLAVGLACILIARALRLSPIVAFIAAGVLIGPNALGLAPLNATTALLAQLGVAFLLFEIGLGFSSRTIRESGRDLVVLGPLQMLICGAGFTLAARFFGLDWPVALVIGLGAGISATAVVTATLAERGIATCPLGRSSTALLVFQDVAGIFLLVFAVSLDGSGPLGLALAEAAAKAFAAALAAVLIGRFAARPALALLARTNMAEVFTAAALLLVLATAAATGALGLSLTLGAFLAGVIVAETPYRTVVKTEARPFGALLLGFFFITVGMGLDWRDIAAQAPWIALAIAALILGKTILTFIAALASGWSRPGATQLAFVTAQGSEFGLVLLALPGVANALGPQAAGVLVAASALSLALTPAWTALGMKLARKLAQAKAAPSTPAADPEAQRPILVFAATPAGRLAMDALTRFKIPFVAIEFDADRFLSATADGYDMTFGDPSDVRLMTAVGVTRARALALGQSRYEISKEITPYINATYPDLQRIVAVRTPEEKAAHEELGMIAVITRGQPEGVDFALAVLRFAGVEEAAIARWLADVHEAHAGARPAPLPATADPAP</sequence>
<comment type="subcellular location">
    <subcellularLocation>
        <location evidence="1">Membrane</location>
        <topology evidence="1">Multi-pass membrane protein</topology>
    </subcellularLocation>
</comment>
<keyword evidence="9 10" id="KW-0472">Membrane</keyword>
<evidence type="ECO:0000256" key="9">
    <source>
        <dbReference type="ARBA" id="ARBA00023136"/>
    </source>
</evidence>
<dbReference type="EMBL" id="VWOJ01000001">
    <property type="protein sequence ID" value="KAA5804600.1"/>
    <property type="molecule type" value="Genomic_DNA"/>
</dbReference>
<evidence type="ECO:0000256" key="4">
    <source>
        <dbReference type="ARBA" id="ARBA00022538"/>
    </source>
</evidence>
<reference evidence="13 14" key="1">
    <citation type="submission" date="2019-09" db="EMBL/GenBank/DDBJ databases">
        <authorList>
            <person name="Kevbrin V."/>
            <person name="Grouzdev D.S."/>
        </authorList>
    </citation>
    <scope>NUCLEOTIDE SEQUENCE [LARGE SCALE GENOMIC DNA]</scope>
    <source>
        <strain evidence="13 14">G-192</strain>
    </source>
</reference>
<evidence type="ECO:0000313" key="14">
    <source>
        <dbReference type="Proteomes" id="UP000325122"/>
    </source>
</evidence>
<evidence type="ECO:0000256" key="5">
    <source>
        <dbReference type="ARBA" id="ARBA00022692"/>
    </source>
</evidence>
<dbReference type="SUPFAM" id="SSF51735">
    <property type="entry name" value="NAD(P)-binding Rossmann-fold domains"/>
    <property type="match status" value="1"/>
</dbReference>
<feature type="domain" description="RCK N-terminal" evidence="12">
    <location>
        <begin position="443"/>
        <end position="555"/>
    </location>
</feature>
<dbReference type="InterPro" id="IPR006153">
    <property type="entry name" value="Cation/H_exchanger_TM"/>
</dbReference>
<dbReference type="GO" id="GO:1902600">
    <property type="term" value="P:proton transmembrane transport"/>
    <property type="evidence" value="ECO:0007669"/>
    <property type="project" value="InterPro"/>
</dbReference>
<dbReference type="PANTHER" id="PTHR46157:SF4">
    <property type="entry name" value="K(+) EFFLUX ANTIPORTER 3, CHLOROPLASTIC"/>
    <property type="match status" value="1"/>
</dbReference>
<feature type="domain" description="Cation/H+ exchanger transmembrane" evidence="11">
    <location>
        <begin position="56"/>
        <end position="409"/>
    </location>
</feature>
<dbReference type="AlphaFoldDB" id="A0A5M6ZJT1"/>
<evidence type="ECO:0000256" key="7">
    <source>
        <dbReference type="ARBA" id="ARBA00022989"/>
    </source>
</evidence>
<evidence type="ECO:0000256" key="8">
    <source>
        <dbReference type="ARBA" id="ARBA00023065"/>
    </source>
</evidence>
<feature type="transmembrane region" description="Helical" evidence="10">
    <location>
        <begin position="391"/>
        <end position="413"/>
    </location>
</feature>
<comment type="caution">
    <text evidence="13">The sequence shown here is derived from an EMBL/GenBank/DDBJ whole genome shotgun (WGS) entry which is preliminary data.</text>
</comment>
<keyword evidence="2" id="KW-0813">Transport</keyword>
<keyword evidence="7 10" id="KW-1133">Transmembrane helix</keyword>
<protein>
    <submittedName>
        <fullName evidence="13">Potassium transporter KefB</fullName>
    </submittedName>
</protein>
<feature type="transmembrane region" description="Helical" evidence="10">
    <location>
        <begin position="68"/>
        <end position="89"/>
    </location>
</feature>
<feature type="transmembrane region" description="Helical" evidence="10">
    <location>
        <begin position="185"/>
        <end position="207"/>
    </location>
</feature>
<feature type="transmembrane region" description="Helical" evidence="10">
    <location>
        <begin position="95"/>
        <end position="112"/>
    </location>
</feature>
<proteinExistence type="predicted"/>
<dbReference type="Gene3D" id="3.40.50.720">
    <property type="entry name" value="NAD(P)-binding Rossmann-like Domain"/>
    <property type="match status" value="1"/>
</dbReference>
<organism evidence="13 14">
    <name type="scientific">Alkalicaulis satelles</name>
    <dbReference type="NCBI Taxonomy" id="2609175"/>
    <lineage>
        <taxon>Bacteria</taxon>
        <taxon>Pseudomonadati</taxon>
        <taxon>Pseudomonadota</taxon>
        <taxon>Alphaproteobacteria</taxon>
        <taxon>Maricaulales</taxon>
        <taxon>Maricaulaceae</taxon>
        <taxon>Alkalicaulis</taxon>
    </lineage>
</organism>